<evidence type="ECO:0000313" key="3">
    <source>
        <dbReference type="Proteomes" id="UP001445076"/>
    </source>
</evidence>
<accession>A0AAW0VZW4</accession>
<reference evidence="2 3" key="1">
    <citation type="journal article" date="2024" name="BMC Genomics">
        <title>Genome assembly of redclaw crayfish (Cherax quadricarinatus) provides insights into its immune adaptation and hypoxia tolerance.</title>
        <authorList>
            <person name="Liu Z."/>
            <person name="Zheng J."/>
            <person name="Li H."/>
            <person name="Fang K."/>
            <person name="Wang S."/>
            <person name="He J."/>
            <person name="Zhou D."/>
            <person name="Weng S."/>
            <person name="Chi M."/>
            <person name="Gu Z."/>
            <person name="He J."/>
            <person name="Li F."/>
            <person name="Wang M."/>
        </authorList>
    </citation>
    <scope>NUCLEOTIDE SEQUENCE [LARGE SCALE GENOMIC DNA]</scope>
    <source>
        <strain evidence="2">ZL_2023a</strain>
    </source>
</reference>
<dbReference type="PANTHER" id="PTHR13060:SF0">
    <property type="entry name" value="PROTEIN ECDYSONELESS HOMOLOG"/>
    <property type="match status" value="1"/>
</dbReference>
<evidence type="ECO:0000256" key="1">
    <source>
        <dbReference type="SAM" id="MobiDB-lite"/>
    </source>
</evidence>
<dbReference type="InterPro" id="IPR010770">
    <property type="entry name" value="Ecd"/>
</dbReference>
<evidence type="ECO:0008006" key="4">
    <source>
        <dbReference type="Google" id="ProtNLM"/>
    </source>
</evidence>
<proteinExistence type="predicted"/>
<dbReference type="AlphaFoldDB" id="A0AAW0VZW4"/>
<keyword evidence="3" id="KW-1185">Reference proteome</keyword>
<feature type="region of interest" description="Disordered" evidence="1">
    <location>
        <begin position="569"/>
        <end position="618"/>
    </location>
</feature>
<feature type="region of interest" description="Disordered" evidence="1">
    <location>
        <begin position="500"/>
        <end position="541"/>
    </location>
</feature>
<organism evidence="2 3">
    <name type="scientific">Cherax quadricarinatus</name>
    <name type="common">Australian red claw crayfish</name>
    <dbReference type="NCBI Taxonomy" id="27406"/>
    <lineage>
        <taxon>Eukaryota</taxon>
        <taxon>Metazoa</taxon>
        <taxon>Ecdysozoa</taxon>
        <taxon>Arthropoda</taxon>
        <taxon>Crustacea</taxon>
        <taxon>Multicrustacea</taxon>
        <taxon>Malacostraca</taxon>
        <taxon>Eumalacostraca</taxon>
        <taxon>Eucarida</taxon>
        <taxon>Decapoda</taxon>
        <taxon>Pleocyemata</taxon>
        <taxon>Astacidea</taxon>
        <taxon>Parastacoidea</taxon>
        <taxon>Parastacidae</taxon>
        <taxon>Cherax</taxon>
    </lineage>
</organism>
<feature type="compositionally biased region" description="Low complexity" evidence="1">
    <location>
        <begin position="602"/>
        <end position="615"/>
    </location>
</feature>
<dbReference type="GO" id="GO:0005634">
    <property type="term" value="C:nucleus"/>
    <property type="evidence" value="ECO:0007669"/>
    <property type="project" value="TreeGrafter"/>
</dbReference>
<feature type="compositionally biased region" description="Polar residues" evidence="1">
    <location>
        <begin position="525"/>
        <end position="541"/>
    </location>
</feature>
<dbReference type="Pfam" id="PF07093">
    <property type="entry name" value="SGT1"/>
    <property type="match status" value="1"/>
</dbReference>
<dbReference type="EMBL" id="JARKIK010000094">
    <property type="protein sequence ID" value="KAK8722708.1"/>
    <property type="molecule type" value="Genomic_DNA"/>
</dbReference>
<dbReference type="Proteomes" id="UP001445076">
    <property type="component" value="Unassembled WGS sequence"/>
</dbReference>
<feature type="region of interest" description="Disordered" evidence="1">
    <location>
        <begin position="680"/>
        <end position="701"/>
    </location>
</feature>
<name>A0AAW0VZW4_CHEQU</name>
<evidence type="ECO:0000313" key="2">
    <source>
        <dbReference type="EMBL" id="KAK8722708.1"/>
    </source>
</evidence>
<comment type="caution">
    <text evidence="2">The sequence shown here is derived from an EMBL/GenBank/DDBJ whole genome shotgun (WGS) entry which is preliminary data.</text>
</comment>
<dbReference type="PANTHER" id="PTHR13060">
    <property type="entry name" value="SGT1 PROTEIN HSGT1 SUPPRESSOR OF GCR2"/>
    <property type="match status" value="1"/>
</dbReference>
<protein>
    <recommendedName>
        <fullName evidence="4">Ecdysoneless</fullName>
    </recommendedName>
</protein>
<sequence>MACSIFNQKRVDDEETIRYWLFPHHKDGTPVVEETKLEELTVQMLAHLAQYTHQYIWNNQSFTLKVQKQEVCDEASGVLGPHVSGVTVVGDLLEDEWFIVFLLLTLTRDFPGLVCRVVDSDGELLLIEAAAHLPSWANPNTAQHRVYLYGGEVHLIPVARSPASLSPLPCGTPSIMDAVSTVTRLPQHTRASPKVQSALTLRVDGYPGKISREQHVAHACVPVGVAALLREYPTLVAPAVHAFCRRDLIDNKVLRVMRHFPPETRVMTAVRFSKALYAQLSAHRYTPDSRTGWNMPSPLHPQFKAHDVGMKLACGFELLVCSAGGVTPVSTPSDTSTPDINSQLDLAANPRWTRYLQSLTEKGYFRGELEGSKLYKDLEERARQFFITNILSGASSEDNDVLSAGAIIIKLLGKVNVDYEFYKERATRLVPPDDDSWLQITPDALDELLEAQFGSMDVPKGADEAEMMNSLSAFLGHMSDLEGAEVPKDLQDRIRKLSTLSTGRKSSKGRKPSSLMVNPQLRKVSAQSTASDTSNFSDMSSLSNKIDFNADSFTDAMANILELGVPEDDYWNHSEDESSGMSSYGEEETGDVSLSRKSSNTSQKSAASTVSASSSGVDTHMKEYMREMERELAATNLADTITSNHNESDGDDEFDDVEDFSPVKVDMKAVQDLVKTYTAQNGMPGPASSLLGSMGIKPKKL</sequence>
<gene>
    <name evidence="2" type="ORF">OTU49_012182</name>
</gene>